<keyword evidence="3" id="KW-1185">Reference proteome</keyword>
<dbReference type="GO" id="GO:0015074">
    <property type="term" value="P:DNA integration"/>
    <property type="evidence" value="ECO:0007669"/>
    <property type="project" value="InterPro"/>
</dbReference>
<dbReference type="EMBL" id="FOGQ01000012">
    <property type="protein sequence ID" value="SES20614.1"/>
    <property type="molecule type" value="Genomic_DNA"/>
</dbReference>
<reference evidence="3" key="1">
    <citation type="submission" date="2016-10" db="EMBL/GenBank/DDBJ databases">
        <authorList>
            <person name="Varghese N."/>
            <person name="Submissions S."/>
        </authorList>
    </citation>
    <scope>NUCLEOTIDE SEQUENCE [LARGE SCALE GENOMIC DNA]</scope>
    <source>
        <strain evidence="3">DSM 20524</strain>
    </source>
</reference>
<dbReference type="PROSITE" id="PS50994">
    <property type="entry name" value="INTEGRASE"/>
    <property type="match status" value="1"/>
</dbReference>
<dbReference type="PANTHER" id="PTHR46889:SF4">
    <property type="entry name" value="TRANSPOSASE INSO FOR INSERTION SEQUENCE ELEMENT IS911B-RELATED"/>
    <property type="match status" value="1"/>
</dbReference>
<proteinExistence type="predicted"/>
<sequence>MADNNLVTKRRRAFKKTTIADPNAKQRSDLLQRRFNAAMPTTHLCGDITYLRTGQGWMYLATVIDLTTRMIVGWQIGERMTTNLVEDALVMAHKAGYVAGNAIFHTDRGSQYTSKQFAAAACRMDVRLSIGEVGVCWDNAVAESFFSTLKLHLLYERKQFATKFDARYEVGHWIETYYNRRRIHSSTGMIPAQAMRQFITRCKHAINPAA</sequence>
<dbReference type="Pfam" id="PF00665">
    <property type="entry name" value="rve"/>
    <property type="match status" value="1"/>
</dbReference>
<feature type="domain" description="Integrase catalytic" evidence="1">
    <location>
        <begin position="36"/>
        <end position="199"/>
    </location>
</feature>
<name>A0A1H9VGL5_9CORY</name>
<dbReference type="Gene3D" id="3.30.420.10">
    <property type="entry name" value="Ribonuclease H-like superfamily/Ribonuclease H"/>
    <property type="match status" value="1"/>
</dbReference>
<dbReference type="STRING" id="1121357.SAMN05661109_02218"/>
<dbReference type="InterPro" id="IPR048020">
    <property type="entry name" value="Transpos_IS3"/>
</dbReference>
<dbReference type="SUPFAM" id="SSF53098">
    <property type="entry name" value="Ribonuclease H-like"/>
    <property type="match status" value="1"/>
</dbReference>
<gene>
    <name evidence="2" type="ORF">SAMN05661109_02218</name>
</gene>
<accession>A0A1H9VGL5</accession>
<protein>
    <submittedName>
        <fullName evidence="2">Transposase InsO and inactivated derivatives</fullName>
    </submittedName>
</protein>
<dbReference type="AlphaFoldDB" id="A0A1H9VGL5"/>
<dbReference type="InterPro" id="IPR036397">
    <property type="entry name" value="RNaseH_sf"/>
</dbReference>
<dbReference type="InterPro" id="IPR050900">
    <property type="entry name" value="Transposase_IS3/IS150/IS904"/>
</dbReference>
<dbReference type="GO" id="GO:0003676">
    <property type="term" value="F:nucleic acid binding"/>
    <property type="evidence" value="ECO:0007669"/>
    <property type="project" value="InterPro"/>
</dbReference>
<dbReference type="NCBIfam" id="NF033516">
    <property type="entry name" value="transpos_IS3"/>
    <property type="match status" value="1"/>
</dbReference>
<dbReference type="InterPro" id="IPR001584">
    <property type="entry name" value="Integrase_cat-core"/>
</dbReference>
<dbReference type="RefSeq" id="WP_092260149.1">
    <property type="nucleotide sequence ID" value="NZ_CP047199.1"/>
</dbReference>
<dbReference type="InterPro" id="IPR012337">
    <property type="entry name" value="RNaseH-like_sf"/>
</dbReference>
<evidence type="ECO:0000259" key="1">
    <source>
        <dbReference type="PROSITE" id="PS50994"/>
    </source>
</evidence>
<evidence type="ECO:0000313" key="2">
    <source>
        <dbReference type="EMBL" id="SES20614.1"/>
    </source>
</evidence>
<evidence type="ECO:0000313" key="3">
    <source>
        <dbReference type="Proteomes" id="UP000198929"/>
    </source>
</evidence>
<dbReference type="Proteomes" id="UP000198929">
    <property type="component" value="Unassembled WGS sequence"/>
</dbReference>
<dbReference type="Pfam" id="PF13333">
    <property type="entry name" value="rve_2"/>
    <property type="match status" value="1"/>
</dbReference>
<dbReference type="PANTHER" id="PTHR46889">
    <property type="entry name" value="TRANSPOSASE INSF FOR INSERTION SEQUENCE IS3B-RELATED"/>
    <property type="match status" value="1"/>
</dbReference>
<organism evidence="2 3">
    <name type="scientific">Corynebacterium cystitidis DSM 20524</name>
    <dbReference type="NCBI Taxonomy" id="1121357"/>
    <lineage>
        <taxon>Bacteria</taxon>
        <taxon>Bacillati</taxon>
        <taxon>Actinomycetota</taxon>
        <taxon>Actinomycetes</taxon>
        <taxon>Mycobacteriales</taxon>
        <taxon>Corynebacteriaceae</taxon>
        <taxon>Corynebacterium</taxon>
    </lineage>
</organism>